<dbReference type="AlphaFoldDB" id="A0A098GA11"/>
<dbReference type="KEGG" id="lfa:LFA_pA0180"/>
<name>A0A098GA11_9GAMM</name>
<dbReference type="Proteomes" id="UP000032430">
    <property type="component" value="Plasmid II"/>
</dbReference>
<dbReference type="Gene3D" id="3.30.310.70">
    <property type="entry name" value="TT1751-like domain"/>
    <property type="match status" value="1"/>
</dbReference>
<dbReference type="PANTHER" id="PTHR38342">
    <property type="entry name" value="SLR5037 PROTEIN"/>
    <property type="match status" value="1"/>
</dbReference>
<dbReference type="PIRSF" id="PIRSF021774">
    <property type="entry name" value="UCP021774"/>
    <property type="match status" value="1"/>
</dbReference>
<evidence type="ECO:0000259" key="1">
    <source>
        <dbReference type="Pfam" id="PF03625"/>
    </source>
</evidence>
<accession>A0A098GA11</accession>
<evidence type="ECO:0000313" key="3">
    <source>
        <dbReference type="Proteomes" id="UP000032430"/>
    </source>
</evidence>
<dbReference type="PANTHER" id="PTHR38342:SF1">
    <property type="entry name" value="SLR5037 PROTEIN"/>
    <property type="match status" value="1"/>
</dbReference>
<protein>
    <recommendedName>
        <fullName evidence="1">DUF302 domain-containing protein</fullName>
    </recommendedName>
</protein>
<dbReference type="OrthoDB" id="9791067at2"/>
<dbReference type="RefSeq" id="WP_045097860.1">
    <property type="nucleotide sequence ID" value="NZ_LN614828.1"/>
</dbReference>
<dbReference type="HOGENOM" id="CLU_126998_1_1_6"/>
<gene>
    <name evidence="2" type="ORF">LFA_pA0180</name>
</gene>
<dbReference type="InterPro" id="IPR035923">
    <property type="entry name" value="TT1751-like_sf"/>
</dbReference>
<dbReference type="InterPro" id="IPR005180">
    <property type="entry name" value="DUF302"/>
</dbReference>
<dbReference type="CDD" id="cd14797">
    <property type="entry name" value="DUF302"/>
    <property type="match status" value="1"/>
</dbReference>
<dbReference type="Pfam" id="PF03625">
    <property type="entry name" value="DUF302"/>
    <property type="match status" value="1"/>
</dbReference>
<dbReference type="InterPro" id="IPR016796">
    <property type="entry name" value="UCP021774"/>
</dbReference>
<feature type="domain" description="DUF302" evidence="1">
    <location>
        <begin position="38"/>
        <end position="101"/>
    </location>
</feature>
<dbReference type="EMBL" id="LN614828">
    <property type="protein sequence ID" value="CEG59278.1"/>
    <property type="molecule type" value="Genomic_DNA"/>
</dbReference>
<dbReference type="SUPFAM" id="SSF103247">
    <property type="entry name" value="TT1751-like"/>
    <property type="match status" value="1"/>
</dbReference>
<keyword evidence="3" id="KW-1185">Reference proteome</keyword>
<keyword evidence="2" id="KW-0614">Plasmid</keyword>
<proteinExistence type="predicted"/>
<reference evidence="3" key="1">
    <citation type="submission" date="2014-09" db="EMBL/GenBank/DDBJ databases">
        <authorList>
            <person name="Gomez-Valero L."/>
        </authorList>
    </citation>
    <scope>NUCLEOTIDE SEQUENCE [LARGE SCALE GENOMIC DNA]</scope>
    <source>
        <strain evidence="3">ATCC700992</strain>
        <plasmid evidence="3">LLAP10_pA</plasmid>
    </source>
</reference>
<organism evidence="2 3">
    <name type="scientific">Legionella fallonii LLAP-10</name>
    <dbReference type="NCBI Taxonomy" id="1212491"/>
    <lineage>
        <taxon>Bacteria</taxon>
        <taxon>Pseudomonadati</taxon>
        <taxon>Pseudomonadota</taxon>
        <taxon>Gammaproteobacteria</taxon>
        <taxon>Legionellales</taxon>
        <taxon>Legionellaceae</taxon>
        <taxon>Legionella</taxon>
    </lineage>
</organism>
<evidence type="ECO:0000313" key="2">
    <source>
        <dbReference type="EMBL" id="CEG59278.1"/>
    </source>
</evidence>
<geneLocation type="plasmid" evidence="3">
    <name>LLAP10_pA</name>
</geneLocation>
<sequence length="131" mass="14702">MKHIKYGFGKKVSYSFELAIEKVTMELQKEGFGVLTKIDVSETLKKKLDQDMPPYQILGACNPQFAHHALEKEPSIGLLLPCNVVVRQDNSANVFVEFMDPQAVLELVGNPEINKVASEVRSRLERVLSSL</sequence>